<feature type="transmembrane region" description="Helical" evidence="8">
    <location>
        <begin position="472"/>
        <end position="491"/>
    </location>
</feature>
<protein>
    <submittedName>
        <fullName evidence="9">Urea-proton symporter DUR3-like</fullName>
    </submittedName>
</protein>
<accession>A0A3M7STP9</accession>
<keyword evidence="6 8" id="KW-0472">Membrane</keyword>
<comment type="caution">
    <text evidence="9">The sequence shown here is derived from an EMBL/GenBank/DDBJ whole genome shotgun (WGS) entry which is preliminary data.</text>
</comment>
<dbReference type="Proteomes" id="UP000276133">
    <property type="component" value="Unassembled WGS sequence"/>
</dbReference>
<feature type="transmembrane region" description="Helical" evidence="8">
    <location>
        <begin position="210"/>
        <end position="228"/>
    </location>
</feature>
<gene>
    <name evidence="9" type="ORF">BpHYR1_009511</name>
</gene>
<evidence type="ECO:0000256" key="1">
    <source>
        <dbReference type="ARBA" id="ARBA00004141"/>
    </source>
</evidence>
<feature type="transmembrane region" description="Helical" evidence="8">
    <location>
        <begin position="361"/>
        <end position="387"/>
    </location>
</feature>
<organism evidence="9 10">
    <name type="scientific">Brachionus plicatilis</name>
    <name type="common">Marine rotifer</name>
    <name type="synonym">Brachionus muelleri</name>
    <dbReference type="NCBI Taxonomy" id="10195"/>
    <lineage>
        <taxon>Eukaryota</taxon>
        <taxon>Metazoa</taxon>
        <taxon>Spiralia</taxon>
        <taxon>Gnathifera</taxon>
        <taxon>Rotifera</taxon>
        <taxon>Eurotatoria</taxon>
        <taxon>Monogononta</taxon>
        <taxon>Pseudotrocha</taxon>
        <taxon>Ploima</taxon>
        <taxon>Brachionidae</taxon>
        <taxon>Brachionus</taxon>
    </lineage>
</organism>
<evidence type="ECO:0000256" key="6">
    <source>
        <dbReference type="ARBA" id="ARBA00023136"/>
    </source>
</evidence>
<feature type="transmembrane region" description="Helical" evidence="8">
    <location>
        <begin position="497"/>
        <end position="520"/>
    </location>
</feature>
<reference evidence="9 10" key="1">
    <citation type="journal article" date="2018" name="Sci. Rep.">
        <title>Genomic signatures of local adaptation to the degree of environmental predictability in rotifers.</title>
        <authorList>
            <person name="Franch-Gras L."/>
            <person name="Hahn C."/>
            <person name="Garcia-Roger E.M."/>
            <person name="Carmona M.J."/>
            <person name="Serra M."/>
            <person name="Gomez A."/>
        </authorList>
    </citation>
    <scope>NUCLEOTIDE SEQUENCE [LARGE SCALE GENOMIC DNA]</scope>
    <source>
        <strain evidence="9">HYR1</strain>
    </source>
</reference>
<dbReference type="PROSITE" id="PS50283">
    <property type="entry name" value="NA_SOLUT_SYMP_3"/>
    <property type="match status" value="1"/>
</dbReference>
<evidence type="ECO:0000256" key="8">
    <source>
        <dbReference type="SAM" id="Phobius"/>
    </source>
</evidence>
<feature type="transmembrane region" description="Helical" evidence="8">
    <location>
        <begin position="20"/>
        <end position="43"/>
    </location>
</feature>
<sequence>MPKCLEWNNFTSYKSIKQPLLTANVTFLSYMMFTLVVAVLFLAVQRKSFKSKLTLTTTFNAGGSMSISLLSSTIVSQWTWAATLLQSTTVGTRFGLSGSYWYAGGACIQILLFSILCMEVRIKAPGSRTFLQIIQARFDKKTHMLFCIYALLTNLIVSAMLIVGGIACLTYSFKDLSPEYSILLFILAMSIYVFFGGLGGLFYLSYFSTLVILIVIVVMFMSIFYVNSSTLGFGSIKNIFDRFSCISNPNNLGNSYKTFFSLDSFLFGVINLIGNCGTVFVDQAYWQLNSTTSPKKSSIAFIIAGVIWFFVPFTFGTTMSVAYIYLDSFNHNLTFLTPLEINSGLVAPAVAALSYGNLGNYLINLMIIFAVTTTGGGEILAITSIILNDIYSVYIHPFKPNLSEKDSLMCILCDKIRGQVGDDKCMCCSITYCKSCDTDNRMLKNSPNYIRSCSMHASYLNYEQHLNSIKSLVIVLITIVMLVVSILLFYLKLNLNWLYLFMGIIVGPAVFPIALSLFWARMNSFSMFFSALSGSFVGIISWILTTVIYFKGFDIEKSGNLISMLAGNVASLGIGGIMAALLTFLTSKPLNVDQIREVWEKTRDIDSPLLPWSEIYSKEMNIEKAYELKQRPSLLEVESELRTNPVVA</sequence>
<dbReference type="EMBL" id="REGN01000774">
    <property type="protein sequence ID" value="RNA39194.1"/>
    <property type="molecule type" value="Genomic_DNA"/>
</dbReference>
<feature type="transmembrane region" description="Helical" evidence="8">
    <location>
        <begin position="180"/>
        <end position="203"/>
    </location>
</feature>
<evidence type="ECO:0000256" key="7">
    <source>
        <dbReference type="RuleBase" id="RU362091"/>
    </source>
</evidence>
<dbReference type="GO" id="GO:0015204">
    <property type="term" value="F:urea transmembrane transporter activity"/>
    <property type="evidence" value="ECO:0007669"/>
    <property type="project" value="InterPro"/>
</dbReference>
<evidence type="ECO:0000256" key="5">
    <source>
        <dbReference type="ARBA" id="ARBA00022989"/>
    </source>
</evidence>
<evidence type="ECO:0000313" key="9">
    <source>
        <dbReference type="EMBL" id="RNA39194.1"/>
    </source>
</evidence>
<dbReference type="AlphaFoldDB" id="A0A3M7STP9"/>
<feature type="transmembrane region" description="Helical" evidence="8">
    <location>
        <begin position="562"/>
        <end position="586"/>
    </location>
</feature>
<dbReference type="InterPro" id="IPR001734">
    <property type="entry name" value="Na/solute_symporter"/>
</dbReference>
<dbReference type="PANTHER" id="PTHR46154:SF4">
    <property type="entry name" value="UREA ACTIVE TRANSPORTER"/>
    <property type="match status" value="1"/>
</dbReference>
<name>A0A3M7STP9_BRAPC</name>
<keyword evidence="5 8" id="KW-1133">Transmembrane helix</keyword>
<comment type="similarity">
    <text evidence="2 7">Belongs to the sodium:solute symporter (SSF) (TC 2.A.21) family.</text>
</comment>
<feature type="transmembrane region" description="Helical" evidence="8">
    <location>
        <begin position="55"/>
        <end position="80"/>
    </location>
</feature>
<feature type="transmembrane region" description="Helical" evidence="8">
    <location>
        <begin position="100"/>
        <end position="122"/>
    </location>
</feature>
<keyword evidence="10" id="KW-1185">Reference proteome</keyword>
<dbReference type="GO" id="GO:0005886">
    <property type="term" value="C:plasma membrane"/>
    <property type="evidence" value="ECO:0007669"/>
    <property type="project" value="TreeGrafter"/>
</dbReference>
<evidence type="ECO:0000313" key="10">
    <source>
        <dbReference type="Proteomes" id="UP000276133"/>
    </source>
</evidence>
<evidence type="ECO:0000256" key="4">
    <source>
        <dbReference type="ARBA" id="ARBA00022692"/>
    </source>
</evidence>
<dbReference type="STRING" id="10195.A0A3M7STP9"/>
<proteinExistence type="inferred from homology"/>
<dbReference type="OrthoDB" id="10049971at2759"/>
<evidence type="ECO:0000256" key="3">
    <source>
        <dbReference type="ARBA" id="ARBA00022448"/>
    </source>
</evidence>
<feature type="transmembrane region" description="Helical" evidence="8">
    <location>
        <begin position="265"/>
        <end position="286"/>
    </location>
</feature>
<dbReference type="Pfam" id="PF00474">
    <property type="entry name" value="SSF"/>
    <property type="match status" value="1"/>
</dbReference>
<dbReference type="Gene3D" id="1.20.1730.10">
    <property type="entry name" value="Sodium/glucose cotransporter"/>
    <property type="match status" value="1"/>
</dbReference>
<dbReference type="InterPro" id="IPR031155">
    <property type="entry name" value="DUR"/>
</dbReference>
<keyword evidence="4 8" id="KW-0812">Transmembrane</keyword>
<comment type="subcellular location">
    <subcellularLocation>
        <location evidence="1">Membrane</location>
        <topology evidence="1">Multi-pass membrane protein</topology>
    </subcellularLocation>
</comment>
<dbReference type="InterPro" id="IPR038377">
    <property type="entry name" value="Na/Glc_symporter_sf"/>
</dbReference>
<feature type="transmembrane region" description="Helical" evidence="8">
    <location>
        <begin position="143"/>
        <end position="174"/>
    </location>
</feature>
<keyword evidence="3" id="KW-0813">Transport</keyword>
<feature type="transmembrane region" description="Helical" evidence="8">
    <location>
        <begin position="298"/>
        <end position="326"/>
    </location>
</feature>
<dbReference type="PANTHER" id="PTHR46154">
    <property type="match status" value="1"/>
</dbReference>
<evidence type="ECO:0000256" key="2">
    <source>
        <dbReference type="ARBA" id="ARBA00006434"/>
    </source>
</evidence>
<feature type="transmembrane region" description="Helical" evidence="8">
    <location>
        <begin position="527"/>
        <end position="550"/>
    </location>
</feature>